<dbReference type="Gene3D" id="4.10.830.40">
    <property type="match status" value="1"/>
</dbReference>
<dbReference type="Proteomes" id="UP001163046">
    <property type="component" value="Unassembled WGS sequence"/>
</dbReference>
<proteinExistence type="predicted"/>
<dbReference type="EMBL" id="MU825400">
    <property type="protein sequence ID" value="KAJ7392725.1"/>
    <property type="molecule type" value="Genomic_DNA"/>
</dbReference>
<gene>
    <name evidence="1" type="primary">TRIM45_3</name>
    <name evidence="1" type="ORF">OS493_010378</name>
</gene>
<accession>A0A9X0A468</accession>
<organism evidence="1 2">
    <name type="scientific">Desmophyllum pertusum</name>
    <dbReference type="NCBI Taxonomy" id="174260"/>
    <lineage>
        <taxon>Eukaryota</taxon>
        <taxon>Metazoa</taxon>
        <taxon>Cnidaria</taxon>
        <taxon>Anthozoa</taxon>
        <taxon>Hexacorallia</taxon>
        <taxon>Scleractinia</taxon>
        <taxon>Caryophylliina</taxon>
        <taxon>Caryophylliidae</taxon>
        <taxon>Desmophyllum</taxon>
    </lineage>
</organism>
<name>A0A9X0A468_9CNID</name>
<comment type="caution">
    <text evidence="1">The sequence shown here is derived from an EMBL/GenBank/DDBJ whole genome shotgun (WGS) entry which is preliminary data.</text>
</comment>
<evidence type="ECO:0000313" key="1">
    <source>
        <dbReference type="EMBL" id="KAJ7392725.1"/>
    </source>
</evidence>
<dbReference type="AlphaFoldDB" id="A0A9X0A468"/>
<evidence type="ECO:0000313" key="2">
    <source>
        <dbReference type="Proteomes" id="UP001163046"/>
    </source>
</evidence>
<sequence>MYGFLKEKLILCQSILPLHSTLYLLSHGFSFTEMSGDSNLECDECDNCESGDPPVNKECATCLPLLCEFCTQGHRRGRGTSSHKLMSLEEANRLDLLL</sequence>
<reference evidence="1" key="1">
    <citation type="submission" date="2023-01" db="EMBL/GenBank/DDBJ databases">
        <title>Genome assembly of the deep-sea coral Lophelia pertusa.</title>
        <authorList>
            <person name="Herrera S."/>
            <person name="Cordes E."/>
        </authorList>
    </citation>
    <scope>NUCLEOTIDE SEQUENCE</scope>
    <source>
        <strain evidence="1">USNM1676648</strain>
        <tissue evidence="1">Polyp</tissue>
    </source>
</reference>
<keyword evidence="2" id="KW-1185">Reference proteome</keyword>
<protein>
    <submittedName>
        <fullName evidence="1">Tripartite motif-containing protein 45</fullName>
    </submittedName>
</protein>
<dbReference type="OrthoDB" id="342730at2759"/>